<evidence type="ECO:0000313" key="3">
    <source>
        <dbReference type="Proteomes" id="UP001156627"/>
    </source>
</evidence>
<dbReference type="SUPFAM" id="SSF52743">
    <property type="entry name" value="Subtilisin-like"/>
    <property type="match status" value="1"/>
</dbReference>
<dbReference type="InterPro" id="IPR036852">
    <property type="entry name" value="Peptidase_S8/S53_dom_sf"/>
</dbReference>
<dbReference type="Pfam" id="PF00082">
    <property type="entry name" value="Peptidase_S8"/>
    <property type="match status" value="1"/>
</dbReference>
<dbReference type="InterPro" id="IPR000209">
    <property type="entry name" value="Peptidase_S8/S53_dom"/>
</dbReference>
<dbReference type="Proteomes" id="UP001156627">
    <property type="component" value="Unassembled WGS sequence"/>
</dbReference>
<keyword evidence="3" id="KW-1185">Reference proteome</keyword>
<evidence type="ECO:0000259" key="1">
    <source>
        <dbReference type="Pfam" id="PF00082"/>
    </source>
</evidence>
<reference evidence="3" key="1">
    <citation type="journal article" date="2019" name="Int. J. Syst. Evol. Microbiol.">
        <title>The Global Catalogue of Microorganisms (GCM) 10K type strain sequencing project: providing services to taxonomists for standard genome sequencing and annotation.</title>
        <authorList>
            <consortium name="The Broad Institute Genomics Platform"/>
            <consortium name="The Broad Institute Genome Sequencing Center for Infectious Disease"/>
            <person name="Wu L."/>
            <person name="Ma J."/>
        </authorList>
    </citation>
    <scope>NUCLEOTIDE SEQUENCE [LARGE SCALE GENOMIC DNA]</scope>
    <source>
        <strain evidence="3">NBRC 111981</strain>
    </source>
</reference>
<gene>
    <name evidence="2" type="ORF">GCM10007898_26080</name>
</gene>
<evidence type="ECO:0000313" key="2">
    <source>
        <dbReference type="EMBL" id="GLQ89036.1"/>
    </source>
</evidence>
<accession>A0ABQ5XBG3</accession>
<protein>
    <recommendedName>
        <fullName evidence="1">Peptidase S8/S53 domain-containing protein</fullName>
    </recommendedName>
</protein>
<comment type="caution">
    <text evidence="2">The sequence shown here is derived from an EMBL/GenBank/DDBJ whole genome shotgun (WGS) entry which is preliminary data.</text>
</comment>
<dbReference type="InterPro" id="IPR034074">
    <property type="entry name" value="Y4bN_pept_dom"/>
</dbReference>
<dbReference type="EMBL" id="BSOA01000028">
    <property type="protein sequence ID" value="GLQ89036.1"/>
    <property type="molecule type" value="Genomic_DNA"/>
</dbReference>
<proteinExistence type="predicted"/>
<name>A0ABQ5XBG3_9GAMM</name>
<sequence length="602" mass="65707">MDAKLRDDGTPDGKQEQFARIELIDPYGNEEKLRIREDSKWPDYIHVTLHAHETDADILAAFRSLVEELGGSVTARGLRFVPGLTFAAVRIQPNQVAELSKFSRIRLIRSMPQLQEEWQLEGKLTKAFNKLKLPEQTAISSAKAAIFDGGIANVFPKHANELASSNLLPPLPDDLAHGINVTSTFLFGTIEHKATSLPIPYCQVDHHRVLPTSDSPEQALDVLDRIVTAFRGARASGKPYRFANISLGPVATFFDDDVHEWTSRLDVELADGSTLCTAAVGNNGLLDGELARIQPPGDAVNVFSIGAAGSTKKKWTRAPYSAIGPGRSPGYVKPDVVAFGGSNEEPVAVFNPLAGGVIGVAGTSFASPLALRVAAGADAMSRSSFDPVTLQALIINACQYSAYSHTRPEVGWGRIPLNPEDILYTPLDVVRVVYQGVTRPGHPQKALIPVPKGLPSGTSVKLGATFCYRAPVDSAHAINYTRAGLWVRCYKAPKKTLPLFGSGMYKTETQLRRDSMRWDTVLHNKRKISADDLDNPYFHINYQVRDESEAVRVEDAVPMPFALVLTIEAPGVTDLMVRIQTEFPVLQTLNVQSHAEVESQTS</sequence>
<dbReference type="Gene3D" id="3.40.50.200">
    <property type="entry name" value="Peptidase S8/S53 domain"/>
    <property type="match status" value="1"/>
</dbReference>
<feature type="domain" description="Peptidase S8/S53" evidence="1">
    <location>
        <begin position="171"/>
        <end position="413"/>
    </location>
</feature>
<organism evidence="2 3">
    <name type="scientific">Dyella flagellata</name>
    <dbReference type="NCBI Taxonomy" id="1867833"/>
    <lineage>
        <taxon>Bacteria</taxon>
        <taxon>Pseudomonadati</taxon>
        <taxon>Pseudomonadota</taxon>
        <taxon>Gammaproteobacteria</taxon>
        <taxon>Lysobacterales</taxon>
        <taxon>Rhodanobacteraceae</taxon>
        <taxon>Dyella</taxon>
    </lineage>
</organism>
<dbReference type="CDD" id="cd04847">
    <property type="entry name" value="Peptidases_S8_Subtilisin_like_2"/>
    <property type="match status" value="1"/>
</dbReference>